<evidence type="ECO:0000313" key="7">
    <source>
        <dbReference type="Proteomes" id="UP000013520"/>
    </source>
</evidence>
<dbReference type="AlphaFoldDB" id="R4KIY0"/>
<dbReference type="PANTHER" id="PTHR11085">
    <property type="entry name" value="NAD-DEPENDENT PROTEIN DEACYLASE SIRTUIN-5, MITOCHONDRIAL-RELATED"/>
    <property type="match status" value="1"/>
</dbReference>
<feature type="binding site" evidence="4">
    <location>
        <position position="158"/>
    </location>
    <ligand>
        <name>Zn(2+)</name>
        <dbReference type="ChEBI" id="CHEBI:29105"/>
    </ligand>
</feature>
<proteinExistence type="predicted"/>
<name>R4KIY0_9FIRM</name>
<evidence type="ECO:0000256" key="1">
    <source>
        <dbReference type="ARBA" id="ARBA00012928"/>
    </source>
</evidence>
<feature type="active site" description="Proton acceptor" evidence="4">
    <location>
        <position position="122"/>
    </location>
</feature>
<evidence type="ECO:0000256" key="4">
    <source>
        <dbReference type="PROSITE-ProRule" id="PRU00236"/>
    </source>
</evidence>
<dbReference type="InterPro" id="IPR050134">
    <property type="entry name" value="NAD-dep_sirtuin_deacylases"/>
</dbReference>
<dbReference type="InterPro" id="IPR026591">
    <property type="entry name" value="Sirtuin_cat_small_dom_sf"/>
</dbReference>
<evidence type="ECO:0000259" key="5">
    <source>
        <dbReference type="PROSITE" id="PS50305"/>
    </source>
</evidence>
<reference evidence="6 7" key="1">
    <citation type="submission" date="2012-01" db="EMBL/GenBank/DDBJ databases">
        <title>Complete sequence of Desulfotomaculum gibsoniae DSM 7213.</title>
        <authorList>
            <consortium name="US DOE Joint Genome Institute"/>
            <person name="Lucas S."/>
            <person name="Han J."/>
            <person name="Lapidus A."/>
            <person name="Cheng J.-F."/>
            <person name="Goodwin L."/>
            <person name="Pitluck S."/>
            <person name="Peters L."/>
            <person name="Ovchinnikova G."/>
            <person name="Teshima H."/>
            <person name="Detter J.C."/>
            <person name="Han C."/>
            <person name="Tapia R."/>
            <person name="Land M."/>
            <person name="Hauser L."/>
            <person name="Kyrpides N."/>
            <person name="Ivanova N."/>
            <person name="Pagani I."/>
            <person name="Parshina S."/>
            <person name="Plugge C."/>
            <person name="Muyzer G."/>
            <person name="Kuever J."/>
            <person name="Ivanova A."/>
            <person name="Nazina T."/>
            <person name="Klenk H.-P."/>
            <person name="Brambilla E."/>
            <person name="Spring S."/>
            <person name="Stams A.F."/>
            <person name="Woyke T."/>
        </authorList>
    </citation>
    <scope>NUCLEOTIDE SEQUENCE [LARGE SCALE GENOMIC DNA]</scope>
    <source>
        <strain evidence="6 7">DSM 7213</strain>
    </source>
</reference>
<feature type="binding site" evidence="4">
    <location>
        <position position="133"/>
    </location>
    <ligand>
        <name>Zn(2+)</name>
        <dbReference type="ChEBI" id="CHEBI:29105"/>
    </ligand>
</feature>
<dbReference type="HOGENOM" id="CLU_023643_3_0_9"/>
<dbReference type="InterPro" id="IPR029035">
    <property type="entry name" value="DHS-like_NAD/FAD-binding_dom"/>
</dbReference>
<dbReference type="SUPFAM" id="SSF52467">
    <property type="entry name" value="DHS-like NAD/FAD-binding domain"/>
    <property type="match status" value="1"/>
</dbReference>
<dbReference type="Gene3D" id="3.30.1600.10">
    <property type="entry name" value="SIR2/SIRT2 'Small Domain"/>
    <property type="match status" value="1"/>
</dbReference>
<dbReference type="Proteomes" id="UP000013520">
    <property type="component" value="Chromosome"/>
</dbReference>
<feature type="binding site" evidence="4">
    <location>
        <position position="130"/>
    </location>
    <ligand>
        <name>Zn(2+)</name>
        <dbReference type="ChEBI" id="CHEBI:29105"/>
    </ligand>
</feature>
<feature type="domain" description="Deacetylase sirtuin-type" evidence="5">
    <location>
        <begin position="1"/>
        <end position="248"/>
    </location>
</feature>
<dbReference type="EMBL" id="CP003273">
    <property type="protein sequence ID" value="AGL01577.1"/>
    <property type="molecule type" value="Genomic_DNA"/>
</dbReference>
<organism evidence="6 7">
    <name type="scientific">Desulfoscipio gibsoniae DSM 7213</name>
    <dbReference type="NCBI Taxonomy" id="767817"/>
    <lineage>
        <taxon>Bacteria</taxon>
        <taxon>Bacillati</taxon>
        <taxon>Bacillota</taxon>
        <taxon>Clostridia</taxon>
        <taxon>Eubacteriales</taxon>
        <taxon>Desulfallaceae</taxon>
        <taxon>Desulfoscipio</taxon>
    </lineage>
</organism>
<keyword evidence="3" id="KW-0520">NAD</keyword>
<dbReference type="InterPro" id="IPR003000">
    <property type="entry name" value="Sirtuin"/>
</dbReference>
<dbReference type="InterPro" id="IPR026590">
    <property type="entry name" value="Ssirtuin_cat_dom"/>
</dbReference>
<dbReference type="eggNOG" id="COG0846">
    <property type="taxonomic scope" value="Bacteria"/>
</dbReference>
<dbReference type="GO" id="GO:0070403">
    <property type="term" value="F:NAD+ binding"/>
    <property type="evidence" value="ECO:0007669"/>
    <property type="project" value="InterPro"/>
</dbReference>
<dbReference type="PANTHER" id="PTHR11085:SF10">
    <property type="entry name" value="NAD-DEPENDENT PROTEIN DEACYLASE SIRTUIN-5, MITOCHONDRIAL-RELATED"/>
    <property type="match status" value="1"/>
</dbReference>
<dbReference type="GO" id="GO:0017136">
    <property type="term" value="F:histone deacetylase activity, NAD-dependent"/>
    <property type="evidence" value="ECO:0007669"/>
    <property type="project" value="TreeGrafter"/>
</dbReference>
<keyword evidence="2" id="KW-0808">Transferase</keyword>
<keyword evidence="4" id="KW-0862">Zinc</keyword>
<keyword evidence="4" id="KW-0479">Metal-binding</keyword>
<evidence type="ECO:0000313" key="6">
    <source>
        <dbReference type="EMBL" id="AGL01577.1"/>
    </source>
</evidence>
<dbReference type="KEGG" id="dgi:Desgi_2144"/>
<accession>R4KIY0</accession>
<evidence type="ECO:0000256" key="3">
    <source>
        <dbReference type="ARBA" id="ARBA00023027"/>
    </source>
</evidence>
<gene>
    <name evidence="6" type="ORF">Desgi_2144</name>
</gene>
<dbReference type="PROSITE" id="PS50305">
    <property type="entry name" value="SIRTUIN"/>
    <property type="match status" value="1"/>
</dbReference>
<dbReference type="RefSeq" id="WP_006522006.1">
    <property type="nucleotide sequence ID" value="NC_021184.1"/>
</dbReference>
<evidence type="ECO:0000256" key="2">
    <source>
        <dbReference type="ARBA" id="ARBA00022679"/>
    </source>
</evidence>
<keyword evidence="7" id="KW-1185">Reference proteome</keyword>
<dbReference type="STRING" id="767817.Desgi_2144"/>
<dbReference type="Gene3D" id="3.40.50.1220">
    <property type="entry name" value="TPP-binding domain"/>
    <property type="match status" value="1"/>
</dbReference>
<sequence>MSYNQKIKEIVRLVRESKKTLALTGAGISTESGIPDYRSPGTGLWEKHDPAKTASLSALRKDPARFYSVNLNRWIAFNHAKPNAAHYALTQLEKMGLLTGVITQNIDSLHVRSGAARVWEVHGHLRTCHCMECRESYSFDYLVQNFKSGDNPPRCAKCKGVLRPDVVLFEDRMNEDFYQATQVISGCQLMLVAGSSLTVYPVAGLPGVAKQIVIINRTPTPYDEEAAVVVHENTGQAFQDIMAEMSKGF</sequence>
<feature type="binding site" evidence="4">
    <location>
        <position position="155"/>
    </location>
    <ligand>
        <name>Zn(2+)</name>
        <dbReference type="ChEBI" id="CHEBI:29105"/>
    </ligand>
</feature>
<dbReference type="CDD" id="cd01407">
    <property type="entry name" value="SIR2-fam"/>
    <property type="match status" value="1"/>
</dbReference>
<protein>
    <recommendedName>
        <fullName evidence="1">protein acetyllysine N-acetyltransferase</fullName>
        <ecNumber evidence="1">2.3.1.286</ecNumber>
    </recommendedName>
</protein>
<dbReference type="NCBIfam" id="NF001753">
    <property type="entry name" value="PRK00481.1-3"/>
    <property type="match status" value="1"/>
</dbReference>
<dbReference type="Pfam" id="PF02146">
    <property type="entry name" value="SIR2"/>
    <property type="match status" value="1"/>
</dbReference>
<dbReference type="EC" id="2.3.1.286" evidence="1"/>
<dbReference type="GO" id="GO:0046872">
    <property type="term" value="F:metal ion binding"/>
    <property type="evidence" value="ECO:0007669"/>
    <property type="project" value="UniProtKB-KW"/>
</dbReference>